<accession>J9DRC2</accession>
<evidence type="ECO:0000256" key="1">
    <source>
        <dbReference type="SAM" id="MobiDB-lite"/>
    </source>
</evidence>
<feature type="non-terminal residue" evidence="2">
    <location>
        <position position="1"/>
    </location>
</feature>
<evidence type="ECO:0000313" key="3">
    <source>
        <dbReference type="Proteomes" id="UP000004810"/>
    </source>
</evidence>
<gene>
    <name evidence="2" type="ORF">WUBG_16967</name>
</gene>
<dbReference type="EMBL" id="ADBV01016864">
    <property type="protein sequence ID" value="EJW72126.1"/>
    <property type="molecule type" value="Genomic_DNA"/>
</dbReference>
<feature type="region of interest" description="Disordered" evidence="1">
    <location>
        <begin position="38"/>
        <end position="57"/>
    </location>
</feature>
<name>J9DRC2_WUCBA</name>
<dbReference type="Proteomes" id="UP000004810">
    <property type="component" value="Unassembled WGS sequence"/>
</dbReference>
<sequence length="57" mass="6652">TKTLLLYWLPYLLRINRPGVHLSWKALPSLFPCTKPRTTPHSESLMRNIKEAESCSR</sequence>
<feature type="compositionally biased region" description="Basic and acidic residues" evidence="1">
    <location>
        <begin position="48"/>
        <end position="57"/>
    </location>
</feature>
<proteinExistence type="predicted"/>
<dbReference type="AlphaFoldDB" id="J9DRC2"/>
<protein>
    <submittedName>
        <fullName evidence="2">Uncharacterized protein</fullName>
    </submittedName>
</protein>
<evidence type="ECO:0000313" key="2">
    <source>
        <dbReference type="EMBL" id="EJW72126.1"/>
    </source>
</evidence>
<reference evidence="3" key="1">
    <citation type="submission" date="2012-08" db="EMBL/GenBank/DDBJ databases">
        <title>The Genome Sequence of Wuchereria bancrofti.</title>
        <authorList>
            <person name="Nutman T.B."/>
            <person name="Fink D.L."/>
            <person name="Russ C."/>
            <person name="Young S."/>
            <person name="Zeng Q."/>
            <person name="Koehrsen M."/>
            <person name="Alvarado L."/>
            <person name="Berlin A."/>
            <person name="Chapman S.B."/>
            <person name="Chen Z."/>
            <person name="Freedman E."/>
            <person name="Gellesch M."/>
            <person name="Goldberg J."/>
            <person name="Griggs A."/>
            <person name="Gujja S."/>
            <person name="Heilman E.R."/>
            <person name="Heiman D."/>
            <person name="Hepburn T."/>
            <person name="Howarth C."/>
            <person name="Jen D."/>
            <person name="Larson L."/>
            <person name="Lewis B."/>
            <person name="Mehta T."/>
            <person name="Park D."/>
            <person name="Pearson M."/>
            <person name="Roberts A."/>
            <person name="Saif S."/>
            <person name="Shea T."/>
            <person name="Shenoy N."/>
            <person name="Sisk P."/>
            <person name="Stolte C."/>
            <person name="Sykes S."/>
            <person name="Walk T."/>
            <person name="White J."/>
            <person name="Yandava C."/>
            <person name="Haas B."/>
            <person name="Henn M.R."/>
            <person name="Nusbaum C."/>
            <person name="Birren B."/>
        </authorList>
    </citation>
    <scope>NUCLEOTIDE SEQUENCE [LARGE SCALE GENOMIC DNA]</scope>
    <source>
        <strain evidence="3">NA</strain>
    </source>
</reference>
<comment type="caution">
    <text evidence="2">The sequence shown here is derived from an EMBL/GenBank/DDBJ whole genome shotgun (WGS) entry which is preliminary data.</text>
</comment>
<organism evidence="2 3">
    <name type="scientific">Wuchereria bancrofti</name>
    <dbReference type="NCBI Taxonomy" id="6293"/>
    <lineage>
        <taxon>Eukaryota</taxon>
        <taxon>Metazoa</taxon>
        <taxon>Ecdysozoa</taxon>
        <taxon>Nematoda</taxon>
        <taxon>Chromadorea</taxon>
        <taxon>Rhabditida</taxon>
        <taxon>Spirurina</taxon>
        <taxon>Spiruromorpha</taxon>
        <taxon>Filarioidea</taxon>
        <taxon>Onchocercidae</taxon>
        <taxon>Wuchereria</taxon>
    </lineage>
</organism>